<organism evidence="1 2">
    <name type="scientific">Faucicola osloensis</name>
    <name type="common">Moraxella osloensis</name>
    <dbReference type="NCBI Taxonomy" id="34062"/>
    <lineage>
        <taxon>Bacteria</taxon>
        <taxon>Pseudomonadati</taxon>
        <taxon>Pseudomonadota</taxon>
        <taxon>Gammaproteobacteria</taxon>
        <taxon>Moraxellales</taxon>
        <taxon>Moraxellaceae</taxon>
        <taxon>Faucicola</taxon>
    </lineage>
</organism>
<dbReference type="Pfam" id="PF07759">
    <property type="entry name" value="DUF1615"/>
    <property type="match status" value="1"/>
</dbReference>
<dbReference type="EMBL" id="UGPY01000001">
    <property type="protein sequence ID" value="STY96784.1"/>
    <property type="molecule type" value="Genomic_DNA"/>
</dbReference>
<gene>
    <name evidence="1" type="ORF">NCTC10465_00550</name>
</gene>
<sequence>MKLPSHFVTNATTVASDFTMTRAISLANFGKTLSMLAITLTLSLGLTGCDYFQTQTDANLPIGAKQIAKLIPKRGQDSKSWAQDINQIFDTLKIEKNAQNICTAIAIIDQESNFKANPPVANLGQSSLKAMNEELEEKLGSTLAPYFRTMLKTEPTPDNSFEKQIAKVKTEEELDDIYHQMFAYFSSKYYASKLNSVTKLVGGDIEEKLDPITTLGSMQVQVSYARDHRRISGNNLELRKDLYSQYGGLYYGIHRLLLYKANYQDPIYRFADYNSGMYSSRNAAFQKMLKELSKAEIDYDGDLLIYEKGNKISANISQSEQALISMIQQGMISLTERQVRMDLAKEKSQDFENTETYRTIGSLYKMKTGKNAPTAIMPQVVISGAKLSRDYNTKWYADKVNVRYLNCMNKAKF</sequence>
<accession>A0A378Q8Q9</accession>
<name>A0A378Q8Q9_FAUOS</name>
<evidence type="ECO:0000313" key="2">
    <source>
        <dbReference type="Proteomes" id="UP000255230"/>
    </source>
</evidence>
<dbReference type="InterPro" id="IPR011673">
    <property type="entry name" value="DUF1615"/>
</dbReference>
<dbReference type="AlphaFoldDB" id="A0A378Q8Q9"/>
<dbReference type="Proteomes" id="UP000255230">
    <property type="component" value="Unassembled WGS sequence"/>
</dbReference>
<keyword evidence="2" id="KW-1185">Reference proteome</keyword>
<evidence type="ECO:0000313" key="1">
    <source>
        <dbReference type="EMBL" id="STY96784.1"/>
    </source>
</evidence>
<protein>
    <submittedName>
        <fullName evidence="1">Protein of uncharacterized function (DUF1615)</fullName>
    </submittedName>
</protein>
<proteinExistence type="predicted"/>
<reference evidence="1 2" key="1">
    <citation type="submission" date="2018-06" db="EMBL/GenBank/DDBJ databases">
        <authorList>
            <consortium name="Pathogen Informatics"/>
            <person name="Doyle S."/>
        </authorList>
    </citation>
    <scope>NUCLEOTIDE SEQUENCE [LARGE SCALE GENOMIC DNA]</scope>
    <source>
        <strain evidence="1 2">NCTC10465</strain>
    </source>
</reference>